<name>A0A1J5P2R1_NEOTH</name>
<dbReference type="AlphaFoldDB" id="A0A1J5P2R1"/>
<keyword evidence="1" id="KW-1133">Transmembrane helix</keyword>
<keyword evidence="1" id="KW-0472">Membrane</keyword>
<dbReference type="Proteomes" id="UP000182811">
    <property type="component" value="Unassembled WGS sequence"/>
</dbReference>
<accession>A0A1J5P2R1</accession>
<evidence type="ECO:0000313" key="2">
    <source>
        <dbReference type="EMBL" id="OIQ59795.1"/>
    </source>
</evidence>
<evidence type="ECO:0000256" key="1">
    <source>
        <dbReference type="SAM" id="Phobius"/>
    </source>
</evidence>
<protein>
    <submittedName>
        <fullName evidence="2">Uncharacterized protein</fullName>
    </submittedName>
</protein>
<organism evidence="2 3">
    <name type="scientific">Neomoorella thermoacetica</name>
    <name type="common">Clostridium thermoaceticum</name>
    <dbReference type="NCBI Taxonomy" id="1525"/>
    <lineage>
        <taxon>Bacteria</taxon>
        <taxon>Bacillati</taxon>
        <taxon>Bacillota</taxon>
        <taxon>Clostridia</taxon>
        <taxon>Neomoorellales</taxon>
        <taxon>Neomoorellaceae</taxon>
        <taxon>Neomoorella</taxon>
    </lineage>
</organism>
<evidence type="ECO:0000313" key="3">
    <source>
        <dbReference type="Proteomes" id="UP000182811"/>
    </source>
</evidence>
<comment type="caution">
    <text evidence="2">The sequence shown here is derived from an EMBL/GenBank/DDBJ whole genome shotgun (WGS) entry which is preliminary data.</text>
</comment>
<dbReference type="OrthoDB" id="9989657at2"/>
<feature type="transmembrane region" description="Helical" evidence="1">
    <location>
        <begin position="52"/>
        <end position="74"/>
    </location>
</feature>
<sequence>MKLLTRFWNFPRPGSFSSDPARDFEGRLALRVFLTCVGIDAVFFFPSPRLPLVVALKIAFIVFWVYGYFLTWLLRNDPGWPVSH</sequence>
<feature type="transmembrane region" description="Helical" evidence="1">
    <location>
        <begin position="28"/>
        <end position="46"/>
    </location>
</feature>
<reference evidence="2 3" key="1">
    <citation type="submission" date="2016-08" db="EMBL/GenBank/DDBJ databases">
        <title>Genome-based comparison of Moorella thermoacetic strains.</title>
        <authorList>
            <person name="Poehlein A."/>
            <person name="Bengelsdorf F.R."/>
            <person name="Esser C."/>
            <person name="Duerre P."/>
            <person name="Daniel R."/>
        </authorList>
    </citation>
    <scope>NUCLEOTIDE SEQUENCE [LARGE SCALE GENOMIC DNA]</scope>
    <source>
        <strain evidence="2 3">DSM 21394</strain>
    </source>
</reference>
<gene>
    <name evidence="2" type="ORF">MOTE_10510</name>
</gene>
<dbReference type="EMBL" id="MDDC01000007">
    <property type="protein sequence ID" value="OIQ59795.1"/>
    <property type="molecule type" value="Genomic_DNA"/>
</dbReference>
<keyword evidence="1" id="KW-0812">Transmembrane</keyword>
<proteinExistence type="predicted"/>